<dbReference type="AlphaFoldDB" id="A0A3M7STC1"/>
<protein>
    <submittedName>
        <fullName evidence="1">Uncharacterized protein</fullName>
    </submittedName>
</protein>
<evidence type="ECO:0000313" key="2">
    <source>
        <dbReference type="Proteomes" id="UP000276133"/>
    </source>
</evidence>
<dbReference type="EMBL" id="REGN01000811">
    <property type="protein sequence ID" value="RNA38870.1"/>
    <property type="molecule type" value="Genomic_DNA"/>
</dbReference>
<keyword evidence="2" id="KW-1185">Reference proteome</keyword>
<comment type="caution">
    <text evidence="1">The sequence shown here is derived from an EMBL/GenBank/DDBJ whole genome shotgun (WGS) entry which is preliminary data.</text>
</comment>
<evidence type="ECO:0000313" key="1">
    <source>
        <dbReference type="EMBL" id="RNA38870.1"/>
    </source>
</evidence>
<name>A0A3M7STC1_BRAPC</name>
<dbReference type="Proteomes" id="UP000276133">
    <property type="component" value="Unassembled WGS sequence"/>
</dbReference>
<proteinExistence type="predicted"/>
<accession>A0A3M7STC1</accession>
<sequence length="63" mass="7588">MKKKNIKIGVFLGEKRVFNVAMQSRNYQNCSIRDIIKKIEQKYETMTMNFLIRSFFSGEFMKK</sequence>
<organism evidence="1 2">
    <name type="scientific">Brachionus plicatilis</name>
    <name type="common">Marine rotifer</name>
    <name type="synonym">Brachionus muelleri</name>
    <dbReference type="NCBI Taxonomy" id="10195"/>
    <lineage>
        <taxon>Eukaryota</taxon>
        <taxon>Metazoa</taxon>
        <taxon>Spiralia</taxon>
        <taxon>Gnathifera</taxon>
        <taxon>Rotifera</taxon>
        <taxon>Eurotatoria</taxon>
        <taxon>Monogononta</taxon>
        <taxon>Pseudotrocha</taxon>
        <taxon>Ploima</taxon>
        <taxon>Brachionidae</taxon>
        <taxon>Brachionus</taxon>
    </lineage>
</organism>
<reference evidence="1 2" key="1">
    <citation type="journal article" date="2018" name="Sci. Rep.">
        <title>Genomic signatures of local adaptation to the degree of environmental predictability in rotifers.</title>
        <authorList>
            <person name="Franch-Gras L."/>
            <person name="Hahn C."/>
            <person name="Garcia-Roger E.M."/>
            <person name="Carmona M.J."/>
            <person name="Serra M."/>
            <person name="Gomez A."/>
        </authorList>
    </citation>
    <scope>NUCLEOTIDE SEQUENCE [LARGE SCALE GENOMIC DNA]</scope>
    <source>
        <strain evidence="1">HYR1</strain>
    </source>
</reference>
<gene>
    <name evidence="1" type="ORF">BpHYR1_044366</name>
</gene>